<dbReference type="Proteomes" id="UP001195769">
    <property type="component" value="Unassembled WGS sequence"/>
</dbReference>
<gene>
    <name evidence="2" type="ORF">F5891DRAFT_988841</name>
</gene>
<evidence type="ECO:0000313" key="2">
    <source>
        <dbReference type="EMBL" id="KAG1886814.1"/>
    </source>
</evidence>
<organism evidence="2 3">
    <name type="scientific">Suillus fuscotomentosus</name>
    <dbReference type="NCBI Taxonomy" id="1912939"/>
    <lineage>
        <taxon>Eukaryota</taxon>
        <taxon>Fungi</taxon>
        <taxon>Dikarya</taxon>
        <taxon>Basidiomycota</taxon>
        <taxon>Agaricomycotina</taxon>
        <taxon>Agaricomycetes</taxon>
        <taxon>Agaricomycetidae</taxon>
        <taxon>Boletales</taxon>
        <taxon>Suillineae</taxon>
        <taxon>Suillaceae</taxon>
        <taxon>Suillus</taxon>
    </lineage>
</organism>
<dbReference type="AlphaFoldDB" id="A0AAD4DQ36"/>
<evidence type="ECO:0000256" key="1">
    <source>
        <dbReference type="SAM" id="MobiDB-lite"/>
    </source>
</evidence>
<keyword evidence="3" id="KW-1185">Reference proteome</keyword>
<dbReference type="RefSeq" id="XP_041216655.1">
    <property type="nucleotide sequence ID" value="XM_041378033.1"/>
</dbReference>
<proteinExistence type="predicted"/>
<name>A0AAD4DQ36_9AGAM</name>
<dbReference type="GeneID" id="64672331"/>
<comment type="caution">
    <text evidence="2">The sequence shown here is derived from an EMBL/GenBank/DDBJ whole genome shotgun (WGS) entry which is preliminary data.</text>
</comment>
<reference evidence="2" key="1">
    <citation type="journal article" date="2020" name="New Phytol.">
        <title>Comparative genomics reveals dynamic genome evolution in host specialist ectomycorrhizal fungi.</title>
        <authorList>
            <person name="Lofgren L.A."/>
            <person name="Nguyen N.H."/>
            <person name="Vilgalys R."/>
            <person name="Ruytinx J."/>
            <person name="Liao H.L."/>
            <person name="Branco S."/>
            <person name="Kuo A."/>
            <person name="LaButti K."/>
            <person name="Lipzen A."/>
            <person name="Andreopoulos W."/>
            <person name="Pangilinan J."/>
            <person name="Riley R."/>
            <person name="Hundley H."/>
            <person name="Na H."/>
            <person name="Barry K."/>
            <person name="Grigoriev I.V."/>
            <person name="Stajich J.E."/>
            <person name="Kennedy P.G."/>
        </authorList>
    </citation>
    <scope>NUCLEOTIDE SEQUENCE</scope>
    <source>
        <strain evidence="2">FC203</strain>
    </source>
</reference>
<accession>A0AAD4DQ36</accession>
<feature type="compositionally biased region" description="Polar residues" evidence="1">
    <location>
        <begin position="13"/>
        <end position="22"/>
    </location>
</feature>
<evidence type="ECO:0000313" key="3">
    <source>
        <dbReference type="Proteomes" id="UP001195769"/>
    </source>
</evidence>
<sequence>MCIMTTRPRYHHSSQQISPSNNHNPSKYEFSFYCRGHALAACSQEFPSSWCLIKPLNLTLINQGSPQAIHLSIYPNVKFVLDLIIHEEGIVRVRMDEEGELRKQCNEAIQTRQDSKLAEHIEVHSSKSTSQDGLMQHPKCLLGRNLFHMDGHKSQSPGYVFLDITFLNHTWNPTICHNLSLPNTTGSTARFTDLLHLSDLPTLLYDSILLMHTHFCNVDGGRFQCNYIENVD</sequence>
<protein>
    <submittedName>
        <fullName evidence="2">Uncharacterized protein</fullName>
    </submittedName>
</protein>
<dbReference type="EMBL" id="JABBWK010000253">
    <property type="protein sequence ID" value="KAG1886814.1"/>
    <property type="molecule type" value="Genomic_DNA"/>
</dbReference>
<feature type="region of interest" description="Disordered" evidence="1">
    <location>
        <begin position="1"/>
        <end position="22"/>
    </location>
</feature>